<gene>
    <name evidence="1" type="ORF">Ccrd_010389</name>
</gene>
<reference evidence="1 2" key="1">
    <citation type="journal article" date="2016" name="Sci. Rep.">
        <title>The genome sequence of the outbreeding globe artichoke constructed de novo incorporating a phase-aware low-pass sequencing strategy of F1 progeny.</title>
        <authorList>
            <person name="Scaglione D."/>
            <person name="Reyes-Chin-Wo S."/>
            <person name="Acquadro A."/>
            <person name="Froenicke L."/>
            <person name="Portis E."/>
            <person name="Beitel C."/>
            <person name="Tirone M."/>
            <person name="Mauro R."/>
            <person name="Lo Monaco A."/>
            <person name="Mauromicale G."/>
            <person name="Faccioli P."/>
            <person name="Cattivelli L."/>
            <person name="Rieseberg L."/>
            <person name="Michelmore R."/>
            <person name="Lanteri S."/>
        </authorList>
    </citation>
    <scope>NUCLEOTIDE SEQUENCE [LARGE SCALE GENOMIC DNA]</scope>
    <source>
        <strain evidence="1">2C</strain>
    </source>
</reference>
<sequence>MSIYWILTLDPRFQHARCLKRFKPQEKPRTTERFDPREHSWKKIETMYTMRCPSMVVLNEKL</sequence>
<keyword evidence="2" id="KW-1185">Reference proteome</keyword>
<accession>A0A118K6U7</accession>
<protein>
    <submittedName>
        <fullName evidence="1">Uncharacterized protein</fullName>
    </submittedName>
</protein>
<name>A0A118K6U7_CYNCS</name>
<evidence type="ECO:0000313" key="1">
    <source>
        <dbReference type="EMBL" id="KVI11203.1"/>
    </source>
</evidence>
<dbReference type="EMBL" id="LEKV01000804">
    <property type="protein sequence ID" value="KVI11203.1"/>
    <property type="molecule type" value="Genomic_DNA"/>
</dbReference>
<dbReference type="Proteomes" id="UP000243975">
    <property type="component" value="Unassembled WGS sequence"/>
</dbReference>
<dbReference type="Gramene" id="KVI11203">
    <property type="protein sequence ID" value="KVI11203"/>
    <property type="gene ID" value="Ccrd_010389"/>
</dbReference>
<organism evidence="1 2">
    <name type="scientific">Cynara cardunculus var. scolymus</name>
    <name type="common">Globe artichoke</name>
    <name type="synonym">Cynara scolymus</name>
    <dbReference type="NCBI Taxonomy" id="59895"/>
    <lineage>
        <taxon>Eukaryota</taxon>
        <taxon>Viridiplantae</taxon>
        <taxon>Streptophyta</taxon>
        <taxon>Embryophyta</taxon>
        <taxon>Tracheophyta</taxon>
        <taxon>Spermatophyta</taxon>
        <taxon>Magnoliopsida</taxon>
        <taxon>eudicotyledons</taxon>
        <taxon>Gunneridae</taxon>
        <taxon>Pentapetalae</taxon>
        <taxon>asterids</taxon>
        <taxon>campanulids</taxon>
        <taxon>Asterales</taxon>
        <taxon>Asteraceae</taxon>
        <taxon>Carduoideae</taxon>
        <taxon>Cardueae</taxon>
        <taxon>Carduinae</taxon>
        <taxon>Cynara</taxon>
    </lineage>
</organism>
<proteinExistence type="predicted"/>
<evidence type="ECO:0000313" key="2">
    <source>
        <dbReference type="Proteomes" id="UP000243975"/>
    </source>
</evidence>
<dbReference type="AlphaFoldDB" id="A0A118K6U7"/>
<comment type="caution">
    <text evidence="1">The sequence shown here is derived from an EMBL/GenBank/DDBJ whole genome shotgun (WGS) entry which is preliminary data.</text>
</comment>